<name>A0A6P1MB12_9BACT</name>
<evidence type="ECO:0000256" key="1">
    <source>
        <dbReference type="SAM" id="Phobius"/>
    </source>
</evidence>
<keyword evidence="1" id="KW-0812">Transmembrane</keyword>
<sequence>MKKIKNIIISAILITVGFSISCLIQPVLIVNGHDFCMSGGNPDYSLSEVQNINSKIKELGIQDAYAVPYGEKDMKIIVYEFCPWGKNRIDEKYNQIKKFLKPVGPGNEEFQPVK</sequence>
<evidence type="ECO:0000313" key="3">
    <source>
        <dbReference type="Proteomes" id="UP000464954"/>
    </source>
</evidence>
<protein>
    <submittedName>
        <fullName evidence="2">Uncharacterized protein</fullName>
    </submittedName>
</protein>
<dbReference type="RefSeq" id="WP_160627357.1">
    <property type="nucleotide sequence ID" value="NZ_CP047593.1"/>
</dbReference>
<keyword evidence="1" id="KW-0472">Membrane</keyword>
<dbReference type="EMBL" id="CP047593">
    <property type="protein sequence ID" value="QHI68746.1"/>
    <property type="molecule type" value="Genomic_DNA"/>
</dbReference>
<proteinExistence type="predicted"/>
<dbReference type="KEGG" id="taer:GT409_04540"/>
<gene>
    <name evidence="2" type="ORF">GT409_04540</name>
</gene>
<feature type="transmembrane region" description="Helical" evidence="1">
    <location>
        <begin position="7"/>
        <end position="28"/>
    </location>
</feature>
<dbReference type="PROSITE" id="PS51257">
    <property type="entry name" value="PROKAR_LIPOPROTEIN"/>
    <property type="match status" value="1"/>
</dbReference>
<dbReference type="Proteomes" id="UP000464954">
    <property type="component" value="Chromosome"/>
</dbReference>
<dbReference type="AlphaFoldDB" id="A0A6P1MB12"/>
<evidence type="ECO:0000313" key="2">
    <source>
        <dbReference type="EMBL" id="QHI68746.1"/>
    </source>
</evidence>
<reference evidence="2 3" key="1">
    <citation type="submission" date="2020-01" db="EMBL/GenBank/DDBJ databases">
        <title>Ponticoccus aerotolerans gen. nov., sp. nov., an anaerobic bacterium and proposal of Ponticoccusceae fam. nov., Ponticoccusles ord. nov. and Ponticoccuse classis nov. in the phylum Kiritimatiellaeota.</title>
        <authorList>
            <person name="Zhou L.Y."/>
            <person name="Du Z.J."/>
        </authorList>
    </citation>
    <scope>NUCLEOTIDE SEQUENCE [LARGE SCALE GENOMIC DNA]</scope>
    <source>
        <strain evidence="2 3">S-5007</strain>
    </source>
</reference>
<keyword evidence="1" id="KW-1133">Transmembrane helix</keyword>
<keyword evidence="3" id="KW-1185">Reference proteome</keyword>
<accession>A0A6P1MB12</accession>
<organism evidence="2 3">
    <name type="scientific">Tichowtungia aerotolerans</name>
    <dbReference type="NCBI Taxonomy" id="2697043"/>
    <lineage>
        <taxon>Bacteria</taxon>
        <taxon>Pseudomonadati</taxon>
        <taxon>Kiritimatiellota</taxon>
        <taxon>Tichowtungiia</taxon>
        <taxon>Tichowtungiales</taxon>
        <taxon>Tichowtungiaceae</taxon>
        <taxon>Tichowtungia</taxon>
    </lineage>
</organism>